<dbReference type="Proteomes" id="UP000277236">
    <property type="component" value="Unassembled WGS sequence"/>
</dbReference>
<evidence type="ECO:0000313" key="5">
    <source>
        <dbReference type="Proteomes" id="UP000277236"/>
    </source>
</evidence>
<dbReference type="Pfam" id="PF00990">
    <property type="entry name" value="GGDEF"/>
    <property type="match status" value="1"/>
</dbReference>
<name>A0A3M4LNL2_PSECI</name>
<evidence type="ECO:0000313" key="4">
    <source>
        <dbReference type="EMBL" id="RMQ43062.1"/>
    </source>
</evidence>
<protein>
    <recommendedName>
        <fullName evidence="1">diguanylate cyclase</fullName>
        <ecNumber evidence="1">2.7.7.65</ecNumber>
    </recommendedName>
</protein>
<dbReference type="InterPro" id="IPR050469">
    <property type="entry name" value="Diguanylate_Cyclase"/>
</dbReference>
<comment type="catalytic activity">
    <reaction evidence="2">
        <text>2 GTP = 3',3'-c-di-GMP + 2 diphosphate</text>
        <dbReference type="Rhea" id="RHEA:24898"/>
        <dbReference type="ChEBI" id="CHEBI:33019"/>
        <dbReference type="ChEBI" id="CHEBI:37565"/>
        <dbReference type="ChEBI" id="CHEBI:58805"/>
        <dbReference type="EC" id="2.7.7.65"/>
    </reaction>
</comment>
<dbReference type="EMBL" id="RBRE01000071">
    <property type="protein sequence ID" value="RMQ43062.1"/>
    <property type="molecule type" value="Genomic_DNA"/>
</dbReference>
<dbReference type="PANTHER" id="PTHR45138">
    <property type="entry name" value="REGULATORY COMPONENTS OF SENSORY TRANSDUCTION SYSTEM"/>
    <property type="match status" value="1"/>
</dbReference>
<dbReference type="SMART" id="SM00267">
    <property type="entry name" value="GGDEF"/>
    <property type="match status" value="1"/>
</dbReference>
<gene>
    <name evidence="4" type="ORF">ALQ04_04278</name>
</gene>
<reference evidence="4 5" key="1">
    <citation type="submission" date="2018-08" db="EMBL/GenBank/DDBJ databases">
        <title>Recombination of ecologically and evolutionarily significant loci maintains genetic cohesion in the Pseudomonas syringae species complex.</title>
        <authorList>
            <person name="Dillon M."/>
            <person name="Thakur S."/>
            <person name="Almeida R.N.D."/>
            <person name="Weir B.S."/>
            <person name="Guttman D.S."/>
        </authorList>
    </citation>
    <scope>NUCLEOTIDE SEQUENCE [LARGE SCALE GENOMIC DNA]</scope>
    <source>
        <strain evidence="4 5">ICMP 3353</strain>
    </source>
</reference>
<dbReference type="EC" id="2.7.7.65" evidence="1"/>
<organism evidence="4 5">
    <name type="scientific">Pseudomonas cichorii</name>
    <dbReference type="NCBI Taxonomy" id="36746"/>
    <lineage>
        <taxon>Bacteria</taxon>
        <taxon>Pseudomonadati</taxon>
        <taxon>Pseudomonadota</taxon>
        <taxon>Gammaproteobacteria</taxon>
        <taxon>Pseudomonadales</taxon>
        <taxon>Pseudomonadaceae</taxon>
        <taxon>Pseudomonas</taxon>
    </lineage>
</organism>
<dbReference type="PANTHER" id="PTHR45138:SF9">
    <property type="entry name" value="DIGUANYLATE CYCLASE DGCM-RELATED"/>
    <property type="match status" value="1"/>
</dbReference>
<dbReference type="PROSITE" id="PS50887">
    <property type="entry name" value="GGDEF"/>
    <property type="match status" value="1"/>
</dbReference>
<evidence type="ECO:0000256" key="2">
    <source>
        <dbReference type="ARBA" id="ARBA00034247"/>
    </source>
</evidence>
<feature type="domain" description="GGDEF" evidence="3">
    <location>
        <begin position="301"/>
        <end position="435"/>
    </location>
</feature>
<evidence type="ECO:0000256" key="1">
    <source>
        <dbReference type="ARBA" id="ARBA00012528"/>
    </source>
</evidence>
<dbReference type="SUPFAM" id="SSF55073">
    <property type="entry name" value="Nucleotide cyclase"/>
    <property type="match status" value="1"/>
</dbReference>
<dbReference type="RefSeq" id="WP_122317395.1">
    <property type="nucleotide sequence ID" value="NZ_RBRE01000071.1"/>
</dbReference>
<dbReference type="AlphaFoldDB" id="A0A3M4LNL2"/>
<dbReference type="Gene3D" id="3.30.70.270">
    <property type="match status" value="1"/>
</dbReference>
<proteinExistence type="predicted"/>
<evidence type="ECO:0000259" key="3">
    <source>
        <dbReference type="PROSITE" id="PS50887"/>
    </source>
</evidence>
<dbReference type="InterPro" id="IPR043128">
    <property type="entry name" value="Rev_trsase/Diguanyl_cyclase"/>
</dbReference>
<sequence>MREYIDIPVLVNLVSMMRSETVGAILLVDHETEGRFYDSLAHQNARVIPSPAMAIEILSSATRRGIAGLAAAVRGTRATADLASFQFHPSLGDASSLLICSPNFERAITNATGRTWYVTCEKEIGSLAVRCAALACALDRVAAVTSLLLDTETLLNFIDWNLLGLLEKSIADATNSEAYKEIQSLFEIDSKKELRELLICCDGDLAINIVSAAIERYRPHGLKPDSIVSKVEVSKMLELSYPLESIEDDPIFWKMRKWERSNPRYSLLRQWRTLDPFNLVWDQRYWDVDLKSLLSLGEPGGGLSLIKLDLDNFKSVNTNLGHGGGDEAIKIASRVILSITIGAGEVYRRGGDEFIIIAPDLRGDDAESLSERIRAKIESVFLVWGNSKHLDICPTASIGVIDADYGVCFDELTEAADQAQQLAKDNGKNISIYKKLIIKED</sequence>
<dbReference type="GO" id="GO:0052621">
    <property type="term" value="F:diguanylate cyclase activity"/>
    <property type="evidence" value="ECO:0007669"/>
    <property type="project" value="UniProtKB-EC"/>
</dbReference>
<comment type="caution">
    <text evidence="4">The sequence shown here is derived from an EMBL/GenBank/DDBJ whole genome shotgun (WGS) entry which is preliminary data.</text>
</comment>
<dbReference type="CDD" id="cd01949">
    <property type="entry name" value="GGDEF"/>
    <property type="match status" value="1"/>
</dbReference>
<dbReference type="InterPro" id="IPR000160">
    <property type="entry name" value="GGDEF_dom"/>
</dbReference>
<accession>A0A3M4LNL2</accession>
<dbReference type="InterPro" id="IPR029787">
    <property type="entry name" value="Nucleotide_cyclase"/>
</dbReference>
<dbReference type="NCBIfam" id="TIGR00254">
    <property type="entry name" value="GGDEF"/>
    <property type="match status" value="1"/>
</dbReference>
<dbReference type="OrthoDB" id="9801014at2"/>